<gene>
    <name evidence="2" type="ORF">TMS3_0107575</name>
</gene>
<organism evidence="2 3">
    <name type="scientific">Pseudomonas taeanensis MS-3</name>
    <dbReference type="NCBI Taxonomy" id="1395571"/>
    <lineage>
        <taxon>Bacteria</taxon>
        <taxon>Pseudomonadati</taxon>
        <taxon>Pseudomonadota</taxon>
        <taxon>Gammaproteobacteria</taxon>
        <taxon>Pseudomonadales</taxon>
        <taxon>Pseudomonadaceae</taxon>
        <taxon>Pseudomonas</taxon>
    </lineage>
</organism>
<feature type="compositionally biased region" description="Basic and acidic residues" evidence="1">
    <location>
        <begin position="198"/>
        <end position="215"/>
    </location>
</feature>
<dbReference type="AlphaFoldDB" id="A0A0A1YPB9"/>
<accession>A0A0A1YPB9</accession>
<proteinExistence type="predicted"/>
<dbReference type="EMBL" id="AWSQ01000001">
    <property type="protein sequence ID" value="KFX71765.1"/>
    <property type="molecule type" value="Genomic_DNA"/>
</dbReference>
<evidence type="ECO:0000256" key="1">
    <source>
        <dbReference type="SAM" id="MobiDB-lite"/>
    </source>
</evidence>
<sequence length="215" mass="23534">MDMLWALNRRFTRWSIVFGMPSKAPLGELTHHAQVAPSWSNLQVLNSQGCNVDLQLTSPGSWLHLQGVTALDFERLAAQGVTPTIQFASGGITQAFVHVNYGCESRQVMDSLAEQIQVGLDASVRAHIGSVSFPLPGFDCWSDEQLRVCRGISFDSNSMGTQLSNQLRHLKGEVDRSRTLGAVPALILEATTEGGAESLKEKRTVRGEPPRPSEY</sequence>
<evidence type="ECO:0000313" key="3">
    <source>
        <dbReference type="Proteomes" id="UP000030063"/>
    </source>
</evidence>
<dbReference type="Proteomes" id="UP000030063">
    <property type="component" value="Unassembled WGS sequence"/>
</dbReference>
<evidence type="ECO:0000313" key="2">
    <source>
        <dbReference type="EMBL" id="KFX71765.1"/>
    </source>
</evidence>
<keyword evidence="3" id="KW-1185">Reference proteome</keyword>
<feature type="region of interest" description="Disordered" evidence="1">
    <location>
        <begin position="194"/>
        <end position="215"/>
    </location>
</feature>
<name>A0A0A1YPB9_9PSED</name>
<comment type="caution">
    <text evidence="2">The sequence shown here is derived from an EMBL/GenBank/DDBJ whole genome shotgun (WGS) entry which is preliminary data.</text>
</comment>
<reference evidence="2 3" key="1">
    <citation type="journal article" date="2014" name="Genome Announc.">
        <title>Draft Genome Sequence of Petroleum Oil-Degrading Marine Bacterium Pseudomonas taeanensis Strain MS-3, Isolated from a Crude Oil-Contaminated Seashore.</title>
        <authorList>
            <person name="Lee S.Y."/>
            <person name="Kim S.H."/>
            <person name="Lee D.G."/>
            <person name="Shin S."/>
            <person name="Yun S.H."/>
            <person name="Choi C.W."/>
            <person name="Chung Y.H."/>
            <person name="Choi J.S."/>
            <person name="Kahng H.Y."/>
            <person name="Kim S.I."/>
        </authorList>
    </citation>
    <scope>NUCLEOTIDE SEQUENCE [LARGE SCALE GENOMIC DNA]</scope>
    <source>
        <strain evidence="2 3">MS-3</strain>
    </source>
</reference>
<protein>
    <submittedName>
        <fullName evidence="2">Uncharacterized protein</fullName>
    </submittedName>
</protein>